<dbReference type="AlphaFoldDB" id="A0A1M6VI25"/>
<evidence type="ECO:0000313" key="3">
    <source>
        <dbReference type="EMBL" id="SHK81120.1"/>
    </source>
</evidence>
<dbReference type="Gene3D" id="3.30.70.100">
    <property type="match status" value="1"/>
</dbReference>
<keyword evidence="4" id="KW-1185">Reference proteome</keyword>
<feature type="signal peptide" evidence="1">
    <location>
        <begin position="1"/>
        <end position="19"/>
    </location>
</feature>
<accession>A0A1M6VI25</accession>
<dbReference type="STRING" id="1419482.SAMN05444266_101217"/>
<protein>
    <submittedName>
        <fullName evidence="3">Copper chaperone CopZ</fullName>
    </submittedName>
</protein>
<dbReference type="OrthoDB" id="667084at2"/>
<evidence type="ECO:0000313" key="4">
    <source>
        <dbReference type="Proteomes" id="UP000184420"/>
    </source>
</evidence>
<dbReference type="PROSITE" id="PS50846">
    <property type="entry name" value="HMA_2"/>
    <property type="match status" value="1"/>
</dbReference>
<feature type="chain" id="PRO_5012296944" evidence="1">
    <location>
        <begin position="20"/>
        <end position="181"/>
    </location>
</feature>
<dbReference type="Proteomes" id="UP000184420">
    <property type="component" value="Unassembled WGS sequence"/>
</dbReference>
<dbReference type="GO" id="GO:0046872">
    <property type="term" value="F:metal ion binding"/>
    <property type="evidence" value="ECO:0007669"/>
    <property type="project" value="InterPro"/>
</dbReference>
<dbReference type="EMBL" id="FRBL01000001">
    <property type="protein sequence ID" value="SHK81120.1"/>
    <property type="molecule type" value="Genomic_DNA"/>
</dbReference>
<dbReference type="SUPFAM" id="SSF55008">
    <property type="entry name" value="HMA, heavy metal-associated domain"/>
    <property type="match status" value="1"/>
</dbReference>
<dbReference type="InterPro" id="IPR006121">
    <property type="entry name" value="HMA_dom"/>
</dbReference>
<feature type="domain" description="HMA" evidence="2">
    <location>
        <begin position="23"/>
        <end position="90"/>
    </location>
</feature>
<dbReference type="Pfam" id="PF00403">
    <property type="entry name" value="HMA"/>
    <property type="match status" value="1"/>
</dbReference>
<name>A0A1M6VI25_9BACT</name>
<gene>
    <name evidence="3" type="ORF">SAMN05444266_101217</name>
</gene>
<organism evidence="3 4">
    <name type="scientific">Chitinophaga jiangningensis</name>
    <dbReference type="NCBI Taxonomy" id="1419482"/>
    <lineage>
        <taxon>Bacteria</taxon>
        <taxon>Pseudomonadati</taxon>
        <taxon>Bacteroidota</taxon>
        <taxon>Chitinophagia</taxon>
        <taxon>Chitinophagales</taxon>
        <taxon>Chitinophagaceae</taxon>
        <taxon>Chitinophaga</taxon>
    </lineage>
</organism>
<evidence type="ECO:0000259" key="2">
    <source>
        <dbReference type="PROSITE" id="PS50846"/>
    </source>
</evidence>
<evidence type="ECO:0000256" key="1">
    <source>
        <dbReference type="SAM" id="SignalP"/>
    </source>
</evidence>
<proteinExistence type="predicted"/>
<sequence>MKFLAIIAFAIGITFSAKAQQYKKAAVQATGLTCAMCSNATLKSLETLPFVDKIDTDLENTTFILFFKPGANVNIDAIKEKVEDAGFSVGKLTITASFNDTEVKNDTHVPFAGGTLHFMDVKNQVLKGDKDLIVIDKDFISAKQFKKYQNETSMACYKTGMMGDCCHSDKTASNRVYHVTI</sequence>
<reference evidence="3 4" key="1">
    <citation type="submission" date="2016-11" db="EMBL/GenBank/DDBJ databases">
        <authorList>
            <person name="Jaros S."/>
            <person name="Januszkiewicz K."/>
            <person name="Wedrychowicz H."/>
        </authorList>
    </citation>
    <scope>NUCLEOTIDE SEQUENCE [LARGE SCALE GENOMIC DNA]</scope>
    <source>
        <strain evidence="3 4">DSM 27406</strain>
    </source>
</reference>
<dbReference type="RefSeq" id="WP_073077155.1">
    <property type="nucleotide sequence ID" value="NZ_FRBL01000001.1"/>
</dbReference>
<dbReference type="CDD" id="cd00371">
    <property type="entry name" value="HMA"/>
    <property type="match status" value="1"/>
</dbReference>
<keyword evidence="1" id="KW-0732">Signal</keyword>
<dbReference type="InterPro" id="IPR036163">
    <property type="entry name" value="HMA_dom_sf"/>
</dbReference>